<keyword evidence="2" id="KW-1185">Reference proteome</keyword>
<protein>
    <submittedName>
        <fullName evidence="1">Uncharacterized protein</fullName>
    </submittedName>
</protein>
<reference evidence="1 2" key="1">
    <citation type="submission" date="2014-04" db="EMBL/GenBank/DDBJ databases">
        <authorList>
            <person name="Bishop-Lilly K.A."/>
            <person name="Broomall S.M."/>
            <person name="Chain P.S."/>
            <person name="Chertkov O."/>
            <person name="Coyne S.R."/>
            <person name="Daligault H.E."/>
            <person name="Davenport K.W."/>
            <person name="Erkkila T."/>
            <person name="Frey K.G."/>
            <person name="Gibbons H.S."/>
            <person name="Gu W."/>
            <person name="Jaissle J."/>
            <person name="Johnson S.L."/>
            <person name="Koroleva G.I."/>
            <person name="Ladner J.T."/>
            <person name="Lo C.-C."/>
            <person name="Minogue T.D."/>
            <person name="Munk C."/>
            <person name="Palacios G.F."/>
            <person name="Redden C.L."/>
            <person name="Rosenzweig C.N."/>
            <person name="Scholz M.B."/>
            <person name="Teshima H."/>
            <person name="Xu Y."/>
        </authorList>
    </citation>
    <scope>NUCLEOTIDE SEQUENCE [LARGE SCALE GENOMIC DNA]</scope>
    <source>
        <strain evidence="1 2">8244</strain>
    </source>
</reference>
<dbReference type="STRING" id="44252.DJ90_6412"/>
<accession>A0A091A559</accession>
<dbReference type="AlphaFoldDB" id="A0A091A559"/>
<dbReference type="EMBL" id="JMQA01000009">
    <property type="protein sequence ID" value="KFN11416.1"/>
    <property type="molecule type" value="Genomic_DNA"/>
</dbReference>
<name>A0A091A559_PAEMA</name>
<organism evidence="1 2">
    <name type="scientific">Paenibacillus macerans</name>
    <name type="common">Bacillus macerans</name>
    <dbReference type="NCBI Taxonomy" id="44252"/>
    <lineage>
        <taxon>Bacteria</taxon>
        <taxon>Bacillati</taxon>
        <taxon>Bacillota</taxon>
        <taxon>Bacilli</taxon>
        <taxon>Bacillales</taxon>
        <taxon>Paenibacillaceae</taxon>
        <taxon>Paenibacillus</taxon>
    </lineage>
</organism>
<comment type="caution">
    <text evidence="1">The sequence shown here is derived from an EMBL/GenBank/DDBJ whole genome shotgun (WGS) entry which is preliminary data.</text>
</comment>
<evidence type="ECO:0000313" key="2">
    <source>
        <dbReference type="Proteomes" id="UP000029278"/>
    </source>
</evidence>
<dbReference type="Proteomes" id="UP000029278">
    <property type="component" value="Unassembled WGS sequence"/>
</dbReference>
<gene>
    <name evidence="1" type="ORF">DJ90_6412</name>
</gene>
<sequence>MICCKRRINISITFTNWGVRNPAGDRFAPENCGDAAGCLSR</sequence>
<evidence type="ECO:0000313" key="1">
    <source>
        <dbReference type="EMBL" id="KFN11416.1"/>
    </source>
</evidence>
<dbReference type="HOGENOM" id="CLU_3273761_0_0_9"/>
<proteinExistence type="predicted"/>